<evidence type="ECO:0000313" key="7">
    <source>
        <dbReference type="Proteomes" id="UP000002630"/>
    </source>
</evidence>
<dbReference type="EMBL" id="FN648486">
    <property type="protein sequence ID" value="CBJ25550.1"/>
    <property type="molecule type" value="Genomic_DNA"/>
</dbReference>
<dbReference type="OMA" id="EVAWANA"/>
<organism evidence="6 7">
    <name type="scientific">Ectocarpus siliculosus</name>
    <name type="common">Brown alga</name>
    <name type="synonym">Conferva siliculosa</name>
    <dbReference type="NCBI Taxonomy" id="2880"/>
    <lineage>
        <taxon>Eukaryota</taxon>
        <taxon>Sar</taxon>
        <taxon>Stramenopiles</taxon>
        <taxon>Ochrophyta</taxon>
        <taxon>PX clade</taxon>
        <taxon>Phaeophyceae</taxon>
        <taxon>Ectocarpales</taxon>
        <taxon>Ectocarpaceae</taxon>
        <taxon>Ectocarpus</taxon>
    </lineage>
</organism>
<dbReference type="CDD" id="cd10527">
    <property type="entry name" value="SET_LSMT"/>
    <property type="match status" value="1"/>
</dbReference>
<evidence type="ECO:0000256" key="5">
    <source>
        <dbReference type="SAM" id="SignalP"/>
    </source>
</evidence>
<feature type="compositionally biased region" description="Acidic residues" evidence="4">
    <location>
        <begin position="597"/>
        <end position="616"/>
    </location>
</feature>
<dbReference type="Gene3D" id="3.90.1410.10">
    <property type="entry name" value="set domain protein methyltransferase, domain 1"/>
    <property type="match status" value="1"/>
</dbReference>
<feature type="signal peptide" evidence="5">
    <location>
        <begin position="1"/>
        <end position="19"/>
    </location>
</feature>
<dbReference type="PANTHER" id="PTHR13271:SF116">
    <property type="entry name" value="F21J9.27"/>
    <property type="match status" value="1"/>
</dbReference>
<protein>
    <submittedName>
        <fullName evidence="6">Set domain protein</fullName>
    </submittedName>
</protein>
<dbReference type="OrthoDB" id="341421at2759"/>
<keyword evidence="1" id="KW-0489">Methyltransferase</keyword>
<proteinExistence type="predicted"/>
<name>D7FW30_ECTSI</name>
<keyword evidence="2" id="KW-0808">Transferase</keyword>
<evidence type="ECO:0000256" key="3">
    <source>
        <dbReference type="ARBA" id="ARBA00022691"/>
    </source>
</evidence>
<dbReference type="eggNOG" id="KOG1337">
    <property type="taxonomic scope" value="Eukaryota"/>
</dbReference>
<feature type="chain" id="PRO_5003095537" evidence="5">
    <location>
        <begin position="20"/>
        <end position="694"/>
    </location>
</feature>
<evidence type="ECO:0000256" key="2">
    <source>
        <dbReference type="ARBA" id="ARBA00022679"/>
    </source>
</evidence>
<keyword evidence="3" id="KW-0949">S-adenosyl-L-methionine</keyword>
<reference evidence="6 7" key="1">
    <citation type="journal article" date="2010" name="Nature">
        <title>The Ectocarpus genome and the independent evolution of multicellularity in brown algae.</title>
        <authorList>
            <person name="Cock J.M."/>
            <person name="Sterck L."/>
            <person name="Rouze P."/>
            <person name="Scornet D."/>
            <person name="Allen A.E."/>
            <person name="Amoutzias G."/>
            <person name="Anthouard V."/>
            <person name="Artiguenave F."/>
            <person name="Aury J.M."/>
            <person name="Badger J.H."/>
            <person name="Beszteri B."/>
            <person name="Billiau K."/>
            <person name="Bonnet E."/>
            <person name="Bothwell J.H."/>
            <person name="Bowler C."/>
            <person name="Boyen C."/>
            <person name="Brownlee C."/>
            <person name="Carrano C.J."/>
            <person name="Charrier B."/>
            <person name="Cho G.Y."/>
            <person name="Coelho S.M."/>
            <person name="Collen J."/>
            <person name="Corre E."/>
            <person name="Da Silva C."/>
            <person name="Delage L."/>
            <person name="Delaroque N."/>
            <person name="Dittami S.M."/>
            <person name="Doulbeau S."/>
            <person name="Elias M."/>
            <person name="Farnham G."/>
            <person name="Gachon C.M."/>
            <person name="Gschloessl B."/>
            <person name="Heesch S."/>
            <person name="Jabbari K."/>
            <person name="Jubin C."/>
            <person name="Kawai H."/>
            <person name="Kimura K."/>
            <person name="Kloareg B."/>
            <person name="Kupper F.C."/>
            <person name="Lang D."/>
            <person name="Le Bail A."/>
            <person name="Leblanc C."/>
            <person name="Lerouge P."/>
            <person name="Lohr M."/>
            <person name="Lopez P.J."/>
            <person name="Martens C."/>
            <person name="Maumus F."/>
            <person name="Michel G."/>
            <person name="Miranda-Saavedra D."/>
            <person name="Morales J."/>
            <person name="Moreau H."/>
            <person name="Motomura T."/>
            <person name="Nagasato C."/>
            <person name="Napoli C.A."/>
            <person name="Nelson D.R."/>
            <person name="Nyvall-Collen P."/>
            <person name="Peters A.F."/>
            <person name="Pommier C."/>
            <person name="Potin P."/>
            <person name="Poulain J."/>
            <person name="Quesneville H."/>
            <person name="Read B."/>
            <person name="Rensing S.A."/>
            <person name="Ritter A."/>
            <person name="Rousvoal S."/>
            <person name="Samanta M."/>
            <person name="Samson G."/>
            <person name="Schroeder D.C."/>
            <person name="Segurens B."/>
            <person name="Strittmatter M."/>
            <person name="Tonon T."/>
            <person name="Tregear J.W."/>
            <person name="Valentin K."/>
            <person name="von Dassow P."/>
            <person name="Yamagishi T."/>
            <person name="Van de Peer Y."/>
            <person name="Wincker P."/>
        </authorList>
    </citation>
    <scope>NUCLEOTIDE SEQUENCE [LARGE SCALE GENOMIC DNA]</scope>
    <source>
        <strain evidence="7">Ec32 / CCAP1310/4</strain>
    </source>
</reference>
<dbReference type="InterPro" id="IPR050600">
    <property type="entry name" value="SETD3_SETD6_MTase"/>
</dbReference>
<dbReference type="InterPro" id="IPR036464">
    <property type="entry name" value="Rubisco_LSMT_subst-bd_sf"/>
</dbReference>
<dbReference type="InterPro" id="IPR046341">
    <property type="entry name" value="SET_dom_sf"/>
</dbReference>
<dbReference type="SUPFAM" id="SSF81822">
    <property type="entry name" value="RuBisCo LSMT C-terminal, substrate-binding domain"/>
    <property type="match status" value="1"/>
</dbReference>
<dbReference type="Proteomes" id="UP000002630">
    <property type="component" value="Linkage Group LG02"/>
</dbReference>
<feature type="compositionally biased region" description="Basic and acidic residues" evidence="4">
    <location>
        <begin position="564"/>
        <end position="591"/>
    </location>
</feature>
<dbReference type="EMBL" id="FN649727">
    <property type="protein sequence ID" value="CBJ25550.1"/>
    <property type="molecule type" value="Genomic_DNA"/>
</dbReference>
<keyword evidence="7" id="KW-1185">Reference proteome</keyword>
<accession>D7FW30</accession>
<keyword evidence="5" id="KW-0732">Signal</keyword>
<feature type="region of interest" description="Disordered" evidence="4">
    <location>
        <begin position="560"/>
        <end position="618"/>
    </location>
</feature>
<dbReference type="InParanoid" id="D7FW30"/>
<dbReference type="GO" id="GO:0016279">
    <property type="term" value="F:protein-lysine N-methyltransferase activity"/>
    <property type="evidence" value="ECO:0007669"/>
    <property type="project" value="TreeGrafter"/>
</dbReference>
<sequence length="694" mass="77526">MKRNRCCVVPFLLLASAQGFGTKFAPLNHYGSVTGYHQCCSNSRQSNTVVSCQRAEGSAERDNRIDPNPEALQQWFSSVGGAIGPVGLEETPRFGWGLKAERDIELGEKLATIPRCMCIGSTAAVQGEEGADDNNGVLEEDKSWMGPPELQALVEKVPRTYPDLRLGLVLLHERYKTGSSSEWESYISNLPKRFKGVPLASFGAVEMRGMQDMALAGKIDQRCKFMMSFIKRVLDPLTPGPGSPFGEHRVGFGDLAWATAAVSSRAFTRLDGGGGELRESRSLLVPFMDLLNFNFVQGNVQVISAWPRYRGDGGDGREGILVEFDEEEWEYERPEEPEVWLIATRPVAAGDSLEVKEDYSNERRLCNYGFVDINRRRERNHFRFEKKILRAARIHAGILDEQFGSKFEQDGLEPWQQRALIELKLDGPEQDLTVYLGGDSTSGRLPVDGRLLAALRVMFTRSRREMEGKTVSELSRYKTGKLSDYVERRVLATVLGLVSVYGQRWPSTQEQDEEILYGRQVPPSYREKLSLPPPWQDRVLPEVPVGHLETREVAWANALQARGSDTKEGCGEKEVRDHGNEGEHQGRKKDGVVGAQDVEEAEDEQEGEDGGDDDDDVLRVNPELSWEMSQAVAFRYAKKRTLSDVSLIATAELRDMGLVEGMLENAKIDVRSFANGGLEGRYPVVDDGELPLQE</sequence>
<evidence type="ECO:0000313" key="6">
    <source>
        <dbReference type="EMBL" id="CBJ25550.1"/>
    </source>
</evidence>
<dbReference type="PANTHER" id="PTHR13271">
    <property type="entry name" value="UNCHARACTERIZED PUTATIVE METHYLTRANSFERASE"/>
    <property type="match status" value="1"/>
</dbReference>
<dbReference type="GO" id="GO:0032259">
    <property type="term" value="P:methylation"/>
    <property type="evidence" value="ECO:0007669"/>
    <property type="project" value="UniProtKB-KW"/>
</dbReference>
<gene>
    <name evidence="6" type="ORF">Esi_0003_0199</name>
</gene>
<dbReference type="AlphaFoldDB" id="D7FW30"/>
<dbReference type="STRING" id="2880.D7FW30"/>
<evidence type="ECO:0000256" key="1">
    <source>
        <dbReference type="ARBA" id="ARBA00022603"/>
    </source>
</evidence>
<evidence type="ECO:0000256" key="4">
    <source>
        <dbReference type="SAM" id="MobiDB-lite"/>
    </source>
</evidence>
<dbReference type="SUPFAM" id="SSF82199">
    <property type="entry name" value="SET domain"/>
    <property type="match status" value="1"/>
</dbReference>